<dbReference type="HOGENOM" id="CLU_2805379_0_0_7"/>
<organism evidence="1 2">
    <name type="scientific">Desulfocurvibacter africanus subsp. africanus str. Walvis Bay</name>
    <dbReference type="NCBI Taxonomy" id="690850"/>
    <lineage>
        <taxon>Bacteria</taxon>
        <taxon>Pseudomonadati</taxon>
        <taxon>Thermodesulfobacteriota</taxon>
        <taxon>Desulfovibrionia</taxon>
        <taxon>Desulfovibrionales</taxon>
        <taxon>Desulfovibrionaceae</taxon>
        <taxon>Desulfocurvibacter</taxon>
    </lineage>
</organism>
<proteinExistence type="predicted"/>
<evidence type="ECO:0000313" key="1">
    <source>
        <dbReference type="EMBL" id="EGJ51685.1"/>
    </source>
</evidence>
<protein>
    <submittedName>
        <fullName evidence="1">Uncharacterized protein</fullName>
    </submittedName>
</protein>
<sequence>MLRVYLRNLTTGEEESVPDEEFLLWEGKISSEQWEEIQEGDEVLLAQTHGETDWEPEPLFEVVARDE</sequence>
<gene>
    <name evidence="1" type="ORF">Desaf_3399</name>
</gene>
<reference evidence="1 2" key="1">
    <citation type="journal article" date="2011" name="J. Bacteriol.">
        <title>Genome sequence of the mercury-methylating and pleomorphic Desulfovibrio africanus Strain Walvis Bay.</title>
        <authorList>
            <person name="Brown S.D."/>
            <person name="Wall J.D."/>
            <person name="Kucken A.M."/>
            <person name="Gilmour C.C."/>
            <person name="Podar M."/>
            <person name="Brandt C.C."/>
            <person name="Teshima H."/>
            <person name="Detter J.C."/>
            <person name="Han C.S."/>
            <person name="Land M.L."/>
            <person name="Lucas S."/>
            <person name="Han J."/>
            <person name="Pennacchio L."/>
            <person name="Nolan M."/>
            <person name="Pitluck S."/>
            <person name="Woyke T."/>
            <person name="Goodwin L."/>
            <person name="Palumbo A.V."/>
            <person name="Elias D.A."/>
        </authorList>
    </citation>
    <scope>NUCLEOTIDE SEQUENCE [LARGE SCALE GENOMIC DNA]</scope>
    <source>
        <strain evidence="1 2">Walvis Bay</strain>
    </source>
</reference>
<dbReference type="AlphaFoldDB" id="F3YWW1"/>
<dbReference type="EMBL" id="CP003221">
    <property type="protein sequence ID" value="EGJ51685.1"/>
    <property type="molecule type" value="Genomic_DNA"/>
</dbReference>
<keyword evidence="2" id="KW-1185">Reference proteome</keyword>
<dbReference type="KEGG" id="daf:Desaf_3399"/>
<accession>F3YWW1</accession>
<name>F3YWW1_DESAF</name>
<dbReference type="Proteomes" id="UP000007844">
    <property type="component" value="Chromosome"/>
</dbReference>
<evidence type="ECO:0000313" key="2">
    <source>
        <dbReference type="Proteomes" id="UP000007844"/>
    </source>
</evidence>
<dbReference type="RefSeq" id="WP_014261305.1">
    <property type="nucleotide sequence ID" value="NC_016629.1"/>
</dbReference>